<accession>A0ABU9CCG0</accession>
<dbReference type="Pfam" id="PF05742">
    <property type="entry name" value="TANGO2"/>
    <property type="match status" value="1"/>
</dbReference>
<gene>
    <name evidence="2" type="ORF">AACH00_18800</name>
</gene>
<reference evidence="2 3" key="1">
    <citation type="submission" date="2024-04" db="EMBL/GenBank/DDBJ databases">
        <title>Novel species of the genus Ideonella isolated from streams.</title>
        <authorList>
            <person name="Lu H."/>
        </authorList>
    </citation>
    <scope>NUCLEOTIDE SEQUENCE [LARGE SCALE GENOMIC DNA]</scope>
    <source>
        <strain evidence="2 3">LYT19W</strain>
    </source>
</reference>
<protein>
    <submittedName>
        <fullName evidence="2">NRDE family protein</fullName>
    </submittedName>
</protein>
<keyword evidence="3" id="KW-1185">Reference proteome</keyword>
<comment type="caution">
    <text evidence="2">The sequence shown here is derived from an EMBL/GenBank/DDBJ whole genome shotgun (WGS) entry which is preliminary data.</text>
</comment>
<evidence type="ECO:0000313" key="3">
    <source>
        <dbReference type="Proteomes" id="UP001379945"/>
    </source>
</evidence>
<dbReference type="EMBL" id="JBBUTI010000017">
    <property type="protein sequence ID" value="MEK8048409.1"/>
    <property type="molecule type" value="Genomic_DNA"/>
</dbReference>
<proteinExistence type="predicted"/>
<organism evidence="2 3">
    <name type="scientific">Ideonella margarita</name>
    <dbReference type="NCBI Taxonomy" id="2984191"/>
    <lineage>
        <taxon>Bacteria</taxon>
        <taxon>Pseudomonadati</taxon>
        <taxon>Pseudomonadota</taxon>
        <taxon>Betaproteobacteria</taxon>
        <taxon>Burkholderiales</taxon>
        <taxon>Sphaerotilaceae</taxon>
        <taxon>Ideonella</taxon>
    </lineage>
</organism>
<dbReference type="Proteomes" id="UP001379945">
    <property type="component" value="Unassembled WGS sequence"/>
</dbReference>
<evidence type="ECO:0000313" key="2">
    <source>
        <dbReference type="EMBL" id="MEK8048409.1"/>
    </source>
</evidence>
<dbReference type="PANTHER" id="PTHR17985">
    <property type="entry name" value="SER/THR-RICH PROTEIN T10 IN DGCR REGION"/>
    <property type="match status" value="1"/>
</dbReference>
<sequence length="315" mass="34469">MCLASLAFDVHRRFPLVVAANRDEYFARPAGRLAWWTPAEGGPQILSGRDQQAGGLWMGLTAEGRFGLVTNVRQPGAPDPDAPSRGLIVQRWLKGDMPAHRFWPHIALTGYQPFNLIAADFRQGDCFWATSERASPERIERGIVGLSNGALDSPWPKVDALKERLHDALDAADSADTLASMLFAALADRTVAPDEVLPSTGVSREVERMLSAAFIRSPDQRYGTRCSTVLVAERVGKRLVTHMFERTFTPGPGLALLRRSTLKDWPPKYLPADAAEPHVPTEVGPVSDAELADAPAVSAPPKRRVRSLLRPADKL</sequence>
<dbReference type="InterPro" id="IPR008551">
    <property type="entry name" value="TANGO2"/>
</dbReference>
<evidence type="ECO:0000256" key="1">
    <source>
        <dbReference type="SAM" id="MobiDB-lite"/>
    </source>
</evidence>
<dbReference type="RefSeq" id="WP_341400721.1">
    <property type="nucleotide sequence ID" value="NZ_JBBUTI010000017.1"/>
</dbReference>
<name>A0ABU9CCG0_9BURK</name>
<dbReference type="PANTHER" id="PTHR17985:SF8">
    <property type="entry name" value="TRANSPORT AND GOLGI ORGANIZATION PROTEIN 2 HOMOLOG"/>
    <property type="match status" value="1"/>
</dbReference>
<feature type="region of interest" description="Disordered" evidence="1">
    <location>
        <begin position="268"/>
        <end position="315"/>
    </location>
</feature>